<dbReference type="Gene3D" id="3.40.50.150">
    <property type="entry name" value="Vaccinia Virus protein VP39"/>
    <property type="match status" value="1"/>
</dbReference>
<name>A0A829MC95_9MYCO</name>
<dbReference type="AlphaFoldDB" id="A0A829MC95"/>
<gene>
    <name evidence="1" type="ORF">L833_3212</name>
</gene>
<dbReference type="Proteomes" id="UP000018502">
    <property type="component" value="Unassembled WGS sequence"/>
</dbReference>
<proteinExistence type="predicted"/>
<protein>
    <submittedName>
        <fullName evidence="1">Putative S-adenosyl-L-methionine-dependent methyltransferase</fullName>
    </submittedName>
</protein>
<dbReference type="GO" id="GO:0008168">
    <property type="term" value="F:methyltransferase activity"/>
    <property type="evidence" value="ECO:0007669"/>
    <property type="project" value="UniProtKB-KW"/>
</dbReference>
<keyword evidence="1" id="KW-0808">Transferase</keyword>
<evidence type="ECO:0000313" key="1">
    <source>
        <dbReference type="EMBL" id="ESV65819.1"/>
    </source>
</evidence>
<dbReference type="EMBL" id="AYTF01000001">
    <property type="protein sequence ID" value="ESV65819.1"/>
    <property type="molecule type" value="Genomic_DNA"/>
</dbReference>
<dbReference type="GO" id="GO:0032259">
    <property type="term" value="P:methylation"/>
    <property type="evidence" value="ECO:0007669"/>
    <property type="project" value="UniProtKB-KW"/>
</dbReference>
<organism evidence="1 2">
    <name type="scientific">Mycobacteroides abscessus MAB_091912_2446</name>
    <dbReference type="NCBI Taxonomy" id="1335414"/>
    <lineage>
        <taxon>Bacteria</taxon>
        <taxon>Bacillati</taxon>
        <taxon>Actinomycetota</taxon>
        <taxon>Actinomycetes</taxon>
        <taxon>Mycobacteriales</taxon>
        <taxon>Mycobacteriaceae</taxon>
        <taxon>Mycobacteroides</taxon>
        <taxon>Mycobacteroides abscessus</taxon>
    </lineage>
</organism>
<reference evidence="1 2" key="1">
    <citation type="journal article" date="2014" name="Emerg. Infect. Dis.">
        <title>High-level Relatedness among Mycobacterium abscessus subsp. massiliense Strains from Widely Separated Outbreaks.</title>
        <authorList>
            <person name="Tettelin H."/>
            <person name="Davidson R.M."/>
            <person name="Agrawal S."/>
            <person name="Aitken M.L."/>
            <person name="Shallom S."/>
            <person name="Hasan N.A."/>
            <person name="Strong M."/>
            <person name="Nogueira de Moura V.C."/>
            <person name="De Groote M.A."/>
            <person name="Duarte R.S."/>
            <person name="Hine E."/>
            <person name="Parankush S."/>
            <person name="Su Q."/>
            <person name="Daugherty S.C."/>
            <person name="Fraser C.M."/>
            <person name="Brown-Elliott B.A."/>
            <person name="Wallace R.J.Jr."/>
            <person name="Holland S.M."/>
            <person name="Sampaio E.P."/>
            <person name="Olivier K.N."/>
            <person name="Jackson M."/>
            <person name="Zelazny A.M."/>
        </authorList>
    </citation>
    <scope>NUCLEOTIDE SEQUENCE [LARGE SCALE GENOMIC DNA]</scope>
    <source>
        <strain evidence="1 2">MAB_091912_2446</strain>
    </source>
</reference>
<accession>A0A829MC95</accession>
<evidence type="ECO:0000313" key="2">
    <source>
        <dbReference type="Proteomes" id="UP000018502"/>
    </source>
</evidence>
<sequence>MQKKYADEGHPMSKVDITTLFYDEERADVAEWLAARGWKVQGAHALELAAAYGVEIPELPEDVVEVVKQGNYVTAVLPS</sequence>
<keyword evidence="1" id="KW-0489">Methyltransferase</keyword>
<comment type="caution">
    <text evidence="1">The sequence shown here is derived from an EMBL/GenBank/DDBJ whole genome shotgun (WGS) entry which is preliminary data.</text>
</comment>
<dbReference type="InterPro" id="IPR029063">
    <property type="entry name" value="SAM-dependent_MTases_sf"/>
</dbReference>